<dbReference type="EMBL" id="JASJQH010000007">
    <property type="protein sequence ID" value="KAK9768730.1"/>
    <property type="molecule type" value="Genomic_DNA"/>
</dbReference>
<proteinExistence type="inferred from homology"/>
<dbReference type="InterPro" id="IPR018108">
    <property type="entry name" value="MCP_transmembrane"/>
</dbReference>
<comment type="similarity">
    <text evidence="6">Belongs to the mitochondrial carrier (TC 2.A.29) family.</text>
</comment>
<accession>A0ABR2X4L7</accession>
<protein>
    <submittedName>
        <fullName evidence="7">Uncharacterized protein</fullName>
    </submittedName>
</protein>
<keyword evidence="8" id="KW-1185">Reference proteome</keyword>
<dbReference type="Pfam" id="PF00153">
    <property type="entry name" value="Mito_carr"/>
    <property type="match status" value="2"/>
</dbReference>
<dbReference type="PANTHER" id="PTHR46982:SF1">
    <property type="entry name" value="CITRATE_OXOGLUTARATE CARRIER PROTEIN"/>
    <property type="match status" value="1"/>
</dbReference>
<evidence type="ECO:0000256" key="4">
    <source>
        <dbReference type="ARBA" id="ARBA00023136"/>
    </source>
</evidence>
<feature type="repeat" description="Solcar" evidence="5">
    <location>
        <begin position="33"/>
        <end position="115"/>
    </location>
</feature>
<dbReference type="SUPFAM" id="SSF103506">
    <property type="entry name" value="Mitochondrial carrier"/>
    <property type="match status" value="1"/>
</dbReference>
<evidence type="ECO:0000256" key="3">
    <source>
        <dbReference type="ARBA" id="ARBA00022989"/>
    </source>
</evidence>
<reference evidence="7 8" key="1">
    <citation type="submission" date="2023-04" db="EMBL/GenBank/DDBJ databases">
        <title>Genome of Basidiobolus ranarum AG-B5.</title>
        <authorList>
            <person name="Stajich J.E."/>
            <person name="Carter-House D."/>
            <person name="Gryganskyi A."/>
        </authorList>
    </citation>
    <scope>NUCLEOTIDE SEQUENCE [LARGE SCALE GENOMIC DNA]</scope>
    <source>
        <strain evidence="7 8">AG-B5</strain>
    </source>
</reference>
<keyword evidence="6" id="KW-0813">Transport</keyword>
<evidence type="ECO:0000313" key="8">
    <source>
        <dbReference type="Proteomes" id="UP001479436"/>
    </source>
</evidence>
<dbReference type="InterPro" id="IPR023395">
    <property type="entry name" value="MCP_dom_sf"/>
</dbReference>
<keyword evidence="3" id="KW-1133">Transmembrane helix</keyword>
<dbReference type="PROSITE" id="PS50920">
    <property type="entry name" value="SOLCAR"/>
    <property type="match status" value="2"/>
</dbReference>
<organism evidence="7 8">
    <name type="scientific">Basidiobolus ranarum</name>
    <dbReference type="NCBI Taxonomy" id="34480"/>
    <lineage>
        <taxon>Eukaryota</taxon>
        <taxon>Fungi</taxon>
        <taxon>Fungi incertae sedis</taxon>
        <taxon>Zoopagomycota</taxon>
        <taxon>Entomophthoromycotina</taxon>
        <taxon>Basidiobolomycetes</taxon>
        <taxon>Basidiobolales</taxon>
        <taxon>Basidiobolaceae</taxon>
        <taxon>Basidiobolus</taxon>
    </lineage>
</organism>
<feature type="repeat" description="Solcar" evidence="5">
    <location>
        <begin position="225"/>
        <end position="313"/>
    </location>
</feature>
<dbReference type="Gene3D" id="1.50.40.10">
    <property type="entry name" value="Mitochondrial carrier domain"/>
    <property type="match status" value="2"/>
</dbReference>
<dbReference type="PANTHER" id="PTHR46982">
    <property type="entry name" value="CITRATE/OXOGLUTARATE CARRIER PROTEIN"/>
    <property type="match status" value="1"/>
</dbReference>
<keyword evidence="4 5" id="KW-0472">Membrane</keyword>
<keyword evidence="2 5" id="KW-0812">Transmembrane</keyword>
<comment type="caution">
    <text evidence="7">The sequence shown here is derived from an EMBL/GenBank/DDBJ whole genome shotgun (WGS) entry which is preliminary data.</text>
</comment>
<name>A0ABR2X4L7_9FUNG</name>
<comment type="subcellular location">
    <subcellularLocation>
        <location evidence="1">Membrane</location>
        <topology evidence="1">Multi-pass membrane protein</topology>
    </subcellularLocation>
</comment>
<sequence length="322" mass="35032">MVQLTISPPEPVPVLVPGLTPAPSQTTLKKKPISWSNLGIGAGLTVFEITTLGQPFEVLKTHMAANRSDTLVTAFKKTWKRGGFAGFYQGLIPWAWIEASTKGAALLFTASEVEYHCRVSGFSPGVSGVFGGMVGGLAQAYTTMGFCTFMKTVEITRHKSDGVNQSTWKIAGDIYRREGIRGINKGVNAVALRQCTNWGGRLGFARLAESMIFKLRKEEDPTKPLTNLQKIGASAIGGGLACWNQPIEVIRVEMQSQIKQPGRPEKLTMVSAGKYIWKNHGLKGLYRGITPRIGLGMWQTVCLVFGGDKLKTWVANKGTSKL</sequence>
<evidence type="ECO:0000313" key="7">
    <source>
        <dbReference type="EMBL" id="KAK9768730.1"/>
    </source>
</evidence>
<evidence type="ECO:0000256" key="1">
    <source>
        <dbReference type="ARBA" id="ARBA00004141"/>
    </source>
</evidence>
<dbReference type="InterPro" id="IPR053017">
    <property type="entry name" value="Mito_Cit/Oxoglu_Carrier"/>
</dbReference>
<evidence type="ECO:0000256" key="5">
    <source>
        <dbReference type="PROSITE-ProRule" id="PRU00282"/>
    </source>
</evidence>
<evidence type="ECO:0000256" key="2">
    <source>
        <dbReference type="ARBA" id="ARBA00022692"/>
    </source>
</evidence>
<gene>
    <name evidence="7" type="ORF">K7432_000411</name>
</gene>
<evidence type="ECO:0000256" key="6">
    <source>
        <dbReference type="RuleBase" id="RU000488"/>
    </source>
</evidence>
<dbReference type="Proteomes" id="UP001479436">
    <property type="component" value="Unassembled WGS sequence"/>
</dbReference>